<feature type="compositionally biased region" description="Polar residues" evidence="2">
    <location>
        <begin position="302"/>
        <end position="328"/>
    </location>
</feature>
<feature type="compositionally biased region" description="Basic residues" evidence="2">
    <location>
        <begin position="336"/>
        <end position="350"/>
    </location>
</feature>
<feature type="compositionally biased region" description="Basic and acidic residues" evidence="2">
    <location>
        <begin position="130"/>
        <end position="139"/>
    </location>
</feature>
<feature type="region of interest" description="Disordered" evidence="2">
    <location>
        <begin position="1102"/>
        <end position="1223"/>
    </location>
</feature>
<feature type="compositionally biased region" description="Basic and acidic residues" evidence="2">
    <location>
        <begin position="551"/>
        <end position="599"/>
    </location>
</feature>
<evidence type="ECO:0008006" key="4">
    <source>
        <dbReference type="Google" id="ProtNLM"/>
    </source>
</evidence>
<organism evidence="3">
    <name type="scientific">Chromera velia CCMP2878</name>
    <dbReference type="NCBI Taxonomy" id="1169474"/>
    <lineage>
        <taxon>Eukaryota</taxon>
        <taxon>Sar</taxon>
        <taxon>Alveolata</taxon>
        <taxon>Colpodellida</taxon>
        <taxon>Chromeraceae</taxon>
        <taxon>Chromera</taxon>
    </lineage>
</organism>
<gene>
    <name evidence="3" type="ORF">Cvel_1210</name>
</gene>
<feature type="compositionally biased region" description="Low complexity" evidence="2">
    <location>
        <begin position="109"/>
        <end position="120"/>
    </location>
</feature>
<feature type="compositionally biased region" description="Polar residues" evidence="2">
    <location>
        <begin position="600"/>
        <end position="611"/>
    </location>
</feature>
<feature type="compositionally biased region" description="Polar residues" evidence="2">
    <location>
        <begin position="954"/>
        <end position="970"/>
    </location>
</feature>
<feature type="region of interest" description="Disordered" evidence="2">
    <location>
        <begin position="1"/>
        <end position="364"/>
    </location>
</feature>
<feature type="compositionally biased region" description="Basic and acidic residues" evidence="2">
    <location>
        <begin position="718"/>
        <end position="731"/>
    </location>
</feature>
<evidence type="ECO:0000256" key="1">
    <source>
        <dbReference type="SAM" id="Coils"/>
    </source>
</evidence>
<feature type="compositionally biased region" description="Pro residues" evidence="2">
    <location>
        <begin position="421"/>
        <end position="431"/>
    </location>
</feature>
<reference evidence="3" key="1">
    <citation type="submission" date="2014-11" db="EMBL/GenBank/DDBJ databases">
        <authorList>
            <person name="Otto D Thomas"/>
            <person name="Naeem Raeece"/>
        </authorList>
    </citation>
    <scope>NUCLEOTIDE SEQUENCE</scope>
</reference>
<dbReference type="EMBL" id="CDMZ01003324">
    <property type="protein sequence ID" value="CEM45946.1"/>
    <property type="molecule type" value="Genomic_DNA"/>
</dbReference>
<feature type="compositionally biased region" description="Polar residues" evidence="2">
    <location>
        <begin position="626"/>
        <end position="636"/>
    </location>
</feature>
<feature type="region of interest" description="Disordered" evidence="2">
    <location>
        <begin position="945"/>
        <end position="1072"/>
    </location>
</feature>
<feature type="region of interest" description="Disordered" evidence="2">
    <location>
        <begin position="551"/>
        <end position="683"/>
    </location>
</feature>
<feature type="compositionally biased region" description="Polar residues" evidence="2">
    <location>
        <begin position="376"/>
        <end position="394"/>
    </location>
</feature>
<feature type="region of interest" description="Disordered" evidence="2">
    <location>
        <begin position="406"/>
        <end position="446"/>
    </location>
</feature>
<feature type="compositionally biased region" description="Basic and acidic residues" evidence="2">
    <location>
        <begin position="699"/>
        <end position="710"/>
    </location>
</feature>
<feature type="compositionally biased region" description="Low complexity" evidence="2">
    <location>
        <begin position="224"/>
        <end position="248"/>
    </location>
</feature>
<evidence type="ECO:0000313" key="3">
    <source>
        <dbReference type="EMBL" id="CEM45946.1"/>
    </source>
</evidence>
<feature type="region of interest" description="Disordered" evidence="2">
    <location>
        <begin position="376"/>
        <end position="395"/>
    </location>
</feature>
<feature type="compositionally biased region" description="Basic and acidic residues" evidence="2">
    <location>
        <begin position="640"/>
        <end position="666"/>
    </location>
</feature>
<feature type="compositionally biased region" description="Basic and acidic residues" evidence="2">
    <location>
        <begin position="286"/>
        <end position="297"/>
    </location>
</feature>
<feature type="compositionally biased region" description="Basic and acidic residues" evidence="2">
    <location>
        <begin position="764"/>
        <end position="798"/>
    </location>
</feature>
<feature type="coiled-coil region" evidence="1">
    <location>
        <begin position="888"/>
        <end position="915"/>
    </location>
</feature>
<feature type="compositionally biased region" description="Polar residues" evidence="2">
    <location>
        <begin position="744"/>
        <end position="757"/>
    </location>
</feature>
<evidence type="ECO:0000256" key="2">
    <source>
        <dbReference type="SAM" id="MobiDB-lite"/>
    </source>
</evidence>
<feature type="region of interest" description="Disordered" evidence="2">
    <location>
        <begin position="459"/>
        <end position="502"/>
    </location>
</feature>
<dbReference type="AlphaFoldDB" id="A0A0G4HNS7"/>
<protein>
    <recommendedName>
        <fullName evidence="4">CCDC66 domain-containing protein</fullName>
    </recommendedName>
</protein>
<keyword evidence="1" id="KW-0175">Coiled coil</keyword>
<feature type="compositionally biased region" description="Polar residues" evidence="2">
    <location>
        <begin position="1102"/>
        <end position="1123"/>
    </location>
</feature>
<feature type="compositionally biased region" description="Basic and acidic residues" evidence="2">
    <location>
        <begin position="149"/>
        <end position="160"/>
    </location>
</feature>
<feature type="compositionally biased region" description="Basic and acidic residues" evidence="2">
    <location>
        <begin position="862"/>
        <end position="879"/>
    </location>
</feature>
<feature type="compositionally biased region" description="Basic and acidic residues" evidence="2">
    <location>
        <begin position="167"/>
        <end position="181"/>
    </location>
</feature>
<name>A0A0G4HNS7_9ALVE</name>
<sequence length="1223" mass="135116">MGMGAQHPSTSTLVDKTSLMKSAGPIRQAGHEIGQGTSSVRTQGPERVLEKQQNSLSPRGGVGVVQQWHPPPEPAEYRQGQQTRLQLPGPRGFEREHETVQLPNGLMNRSSPRSSQPLQSAYPSTGETGARLREEEKRILSQHAQLQKVAEHPEQERELGGDIFESMGKRAPDGDRRRQYGHELQQQIEAQRFRKERERMENREAPRDPSSGYFIGRHDNPLLGGQAPRPQPRGRGSRSPSPEPQQRGHNTNVPSSSSAHPIRVDHRTSDPLPSLPPHQSTAGGHRRTDQFDEREHMASSLPYRSQSQSQHTLQPYGTNSGAPYGQTTVPPPSSLPRRHHHHTSAPHPHNHQLTEQPPSSHEDPRLRNETIRILENHTTTNVPNFSRPQQTITSPRHAHRMPIIAPGLSHTPQGHYLSNAPPQPDTLPPYQPDARSPAAGVHPAHRSWEDLRSDIRQSAAEVGKGPRNRSTELRSGPAADWGTAGGPGAGRASQVPPPPPGAVERGNFRSGDWGDGLFANFGEGARLKESRQEKHLTYQRQLEEQLRLKAERKAMEEDKERELERQEQARIRRDREQMAFEWRRGQHQDTRDRSPKHDVQIQTSRGNSFALQQQQQQQQQPGIQHESVSPSAFNQQHRMRSIDSEGDRLGGGRETMNRERRGHPLDKPPAGPAPFSGGWTHAVAKNRSKKKLIDIDAERAAAAARADRFVQRAPGGSAHDEALEALRRFDEAPVGVSMPRRRSLGSSSAENLDQSHSGGEGGEGDLKERGEGERESHERTREDIERESRPEEGERGKEGTAGVASWLGAPPPTEGPGFLQAVTGEGDRRLSVETSGVGGHSQVVHRQLPRDTRPTMASVGVDARRSTTSEEGAKLSPEALDREMHKLKVELQAQQEALRVQIGSMQAEAQRMQEERHRELESYFGQLRQTLAEEMRRAEMNFHDRAGALPAPENRQSGPGKSNVNVTILRSETGAGGGEWDSEEKTLRALDAEMEALLSGKEPPVGGGGTQGVHLRTTAGERETGRAGALLPPIREGPRGGRSDAGASPSGSGRDSHPLRPSSLPGESSHLLEEKRRLGLEELYLRNERKLHELDRLQRILQQNRSSQAHSHSNPLSPTSYLSAYNHPLGGGDSEDDEERFGTAAARRLIKEREEEGGGLPRSPESLFESPRLDPVSEHVFRRGRGSGYAAAEAKRREEEGSDLEDYSLSAKANLGGGSVETE</sequence>
<dbReference type="VEuPathDB" id="CryptoDB:Cvel_1210"/>
<feature type="compositionally biased region" description="Basic and acidic residues" evidence="2">
    <location>
        <begin position="1171"/>
        <end position="1181"/>
    </location>
</feature>
<feature type="compositionally biased region" description="Basic and acidic residues" evidence="2">
    <location>
        <begin position="191"/>
        <end position="207"/>
    </location>
</feature>
<proteinExistence type="predicted"/>
<feature type="region of interest" description="Disordered" evidence="2">
    <location>
        <begin position="699"/>
        <end position="879"/>
    </location>
</feature>
<accession>A0A0G4HNS7</accession>
<feature type="compositionally biased region" description="Polar residues" evidence="2">
    <location>
        <begin position="249"/>
        <end position="259"/>
    </location>
</feature>